<dbReference type="Pfam" id="PF00139">
    <property type="entry name" value="Lectin_legB"/>
    <property type="match status" value="1"/>
</dbReference>
<reference evidence="3 4" key="1">
    <citation type="submission" date="2023-11" db="EMBL/GenBank/DDBJ databases">
        <title>Dfirmibasis_genome.</title>
        <authorList>
            <person name="Edelbroek B."/>
            <person name="Kjellin J."/>
            <person name="Jerlstrom-Hultqvist J."/>
            <person name="Soderbom F."/>
        </authorList>
    </citation>
    <scope>NUCLEOTIDE SEQUENCE [LARGE SCALE GENOMIC DNA]</scope>
    <source>
        <strain evidence="3 4">TNS-C-14</strain>
    </source>
</reference>
<proteinExistence type="predicted"/>
<dbReference type="SUPFAM" id="SSF49899">
    <property type="entry name" value="Concanavalin A-like lectins/glucanases"/>
    <property type="match status" value="1"/>
</dbReference>
<dbReference type="EMBL" id="JAVFKY010000001">
    <property type="protein sequence ID" value="KAK5584224.1"/>
    <property type="molecule type" value="Genomic_DNA"/>
</dbReference>
<keyword evidence="1" id="KW-0430">Lectin</keyword>
<dbReference type="InterPro" id="IPR001220">
    <property type="entry name" value="Legume_lectin_dom"/>
</dbReference>
<accession>A0AAN7YTA7</accession>
<gene>
    <name evidence="3" type="ORF">RB653_005832</name>
</gene>
<feature type="domain" description="Legume lectin" evidence="2">
    <location>
        <begin position="95"/>
        <end position="284"/>
    </location>
</feature>
<sequence length="291" mass="33597">MLKERKLDDYLFFKVFRNSFLKKKILKYNSHFLFNQINCEANGDAFFEGFENYSNSIEEIAYCKKFYSLNRPGFTLADFIFNNDNYIESLAPEKSTTFILTQENTRSQGSVFSNIKLSLESDLLISFQFLISEANYRNKGSDGFAFLILDEKTLPRYYKCGNFLGYHSIPKNKGCVAIEFDTYMNHNEPNGNHISFQGCDHQNELSSFHKFSIDSSEVPFNMKDGITHYVDIIFNKKNTSFSVIIDSFELLKNIYVPDLVGLEKAYFGFTSATGKRTYSKHSISDCIVKVL</sequence>
<protein>
    <recommendedName>
        <fullName evidence="2">Legume lectin domain-containing protein</fullName>
    </recommendedName>
</protein>
<name>A0AAN7YTA7_9MYCE</name>
<dbReference type="AlphaFoldDB" id="A0AAN7YTA7"/>
<dbReference type="Gene3D" id="2.60.120.200">
    <property type="match status" value="1"/>
</dbReference>
<evidence type="ECO:0000256" key="1">
    <source>
        <dbReference type="ARBA" id="ARBA00022734"/>
    </source>
</evidence>
<comment type="caution">
    <text evidence="3">The sequence shown here is derived from an EMBL/GenBank/DDBJ whole genome shotgun (WGS) entry which is preliminary data.</text>
</comment>
<evidence type="ECO:0000313" key="3">
    <source>
        <dbReference type="EMBL" id="KAK5584224.1"/>
    </source>
</evidence>
<keyword evidence="4" id="KW-1185">Reference proteome</keyword>
<dbReference type="InterPro" id="IPR013320">
    <property type="entry name" value="ConA-like_dom_sf"/>
</dbReference>
<dbReference type="PANTHER" id="PTHR12223">
    <property type="entry name" value="VESICULAR MANNOSE-BINDING LECTIN"/>
    <property type="match status" value="1"/>
</dbReference>
<dbReference type="InterPro" id="IPR051136">
    <property type="entry name" value="Intracellular_Lectin-GPT"/>
</dbReference>
<dbReference type="PANTHER" id="PTHR12223:SF19">
    <property type="entry name" value="LEGUME LECTIN DOMAIN-CONTAINING PROTEIN"/>
    <property type="match status" value="1"/>
</dbReference>
<evidence type="ECO:0000313" key="4">
    <source>
        <dbReference type="Proteomes" id="UP001344447"/>
    </source>
</evidence>
<evidence type="ECO:0000259" key="2">
    <source>
        <dbReference type="Pfam" id="PF00139"/>
    </source>
</evidence>
<organism evidence="3 4">
    <name type="scientific">Dictyostelium firmibasis</name>
    <dbReference type="NCBI Taxonomy" id="79012"/>
    <lineage>
        <taxon>Eukaryota</taxon>
        <taxon>Amoebozoa</taxon>
        <taxon>Evosea</taxon>
        <taxon>Eumycetozoa</taxon>
        <taxon>Dictyostelia</taxon>
        <taxon>Dictyosteliales</taxon>
        <taxon>Dictyosteliaceae</taxon>
        <taxon>Dictyostelium</taxon>
    </lineage>
</organism>
<dbReference type="CDD" id="cd01951">
    <property type="entry name" value="lectin_L-type"/>
    <property type="match status" value="1"/>
</dbReference>
<dbReference type="GO" id="GO:0030246">
    <property type="term" value="F:carbohydrate binding"/>
    <property type="evidence" value="ECO:0007669"/>
    <property type="project" value="UniProtKB-KW"/>
</dbReference>
<dbReference type="Proteomes" id="UP001344447">
    <property type="component" value="Unassembled WGS sequence"/>
</dbReference>
<dbReference type="InterPro" id="IPR056573">
    <property type="entry name" value="Lectin_L-type_dom"/>
</dbReference>